<protein>
    <submittedName>
        <fullName evidence="2">Uncharacterized protein</fullName>
    </submittedName>
</protein>
<gene>
    <name evidence="2" type="ORF">LTR24_001239</name>
</gene>
<organism evidence="2 3">
    <name type="scientific">Lithohypha guttulata</name>
    <dbReference type="NCBI Taxonomy" id="1690604"/>
    <lineage>
        <taxon>Eukaryota</taxon>
        <taxon>Fungi</taxon>
        <taxon>Dikarya</taxon>
        <taxon>Ascomycota</taxon>
        <taxon>Pezizomycotina</taxon>
        <taxon>Eurotiomycetes</taxon>
        <taxon>Chaetothyriomycetidae</taxon>
        <taxon>Chaetothyriales</taxon>
        <taxon>Trichomeriaceae</taxon>
        <taxon>Lithohypha</taxon>
    </lineage>
</organism>
<evidence type="ECO:0000256" key="1">
    <source>
        <dbReference type="SAM" id="MobiDB-lite"/>
    </source>
</evidence>
<feature type="region of interest" description="Disordered" evidence="1">
    <location>
        <begin position="22"/>
        <end position="53"/>
    </location>
</feature>
<evidence type="ECO:0000313" key="2">
    <source>
        <dbReference type="EMBL" id="KAK5099580.1"/>
    </source>
</evidence>
<sequence>MTKRIWNWLNDLPDEYEHHDHDHAHDHAVQPAEVWDRRSSPTADRTMKMKRCLDARRTRQKDVHVIDLTGDQTDEDDDERTRKKARARLRTAERAGAVALFPGRKGTGRKRKRGAEVAVAVGATATRILEGDIVRGGALQSVC</sequence>
<proteinExistence type="predicted"/>
<dbReference type="EMBL" id="JAVRRG010000009">
    <property type="protein sequence ID" value="KAK5099580.1"/>
    <property type="molecule type" value="Genomic_DNA"/>
</dbReference>
<keyword evidence="3" id="KW-1185">Reference proteome</keyword>
<reference evidence="2 3" key="1">
    <citation type="submission" date="2023-08" db="EMBL/GenBank/DDBJ databases">
        <title>Black Yeasts Isolated from many extreme environments.</title>
        <authorList>
            <person name="Coleine C."/>
            <person name="Stajich J.E."/>
            <person name="Selbmann L."/>
        </authorList>
    </citation>
    <scope>NUCLEOTIDE SEQUENCE [LARGE SCALE GENOMIC DNA]</scope>
    <source>
        <strain evidence="2 3">CCFEE 5885</strain>
    </source>
</reference>
<name>A0ABR0KL11_9EURO</name>
<comment type="caution">
    <text evidence="2">The sequence shown here is derived from an EMBL/GenBank/DDBJ whole genome shotgun (WGS) entry which is preliminary data.</text>
</comment>
<dbReference type="Proteomes" id="UP001345013">
    <property type="component" value="Unassembled WGS sequence"/>
</dbReference>
<evidence type="ECO:0000313" key="3">
    <source>
        <dbReference type="Proteomes" id="UP001345013"/>
    </source>
</evidence>
<accession>A0ABR0KL11</accession>